<protein>
    <submittedName>
        <fullName evidence="4">Phosphoesterase</fullName>
    </submittedName>
</protein>
<dbReference type="GO" id="GO:0051082">
    <property type="term" value="F:unfolded protein binding"/>
    <property type="evidence" value="ECO:0007669"/>
    <property type="project" value="InterPro"/>
</dbReference>
<feature type="domain" description="CR-type" evidence="3">
    <location>
        <begin position="1"/>
        <end position="80"/>
    </location>
</feature>
<proteinExistence type="predicted"/>
<accession>A0A099T238</accession>
<dbReference type="InterPro" id="IPR012340">
    <property type="entry name" value="NA-bd_OB-fold"/>
</dbReference>
<comment type="caution">
    <text evidence="4">The sequence shown here is derived from an EMBL/GenBank/DDBJ whole genome shotgun (WGS) entry which is preliminary data.</text>
</comment>
<dbReference type="RefSeq" id="WP_048193406.1">
    <property type="nucleotide sequence ID" value="NZ_CAAGSM010000002.1"/>
</dbReference>
<dbReference type="Gene3D" id="2.10.230.10">
    <property type="entry name" value="Heat shock protein DnaJ, cysteine-rich domain"/>
    <property type="match status" value="1"/>
</dbReference>
<dbReference type="Gene3D" id="2.40.50.1010">
    <property type="match status" value="1"/>
</dbReference>
<dbReference type="SUPFAM" id="SSF64182">
    <property type="entry name" value="DHH phosphoesterases"/>
    <property type="match status" value="1"/>
</dbReference>
<keyword evidence="1" id="KW-0479">Metal-binding</keyword>
<dbReference type="Gene3D" id="3.90.1640.30">
    <property type="match status" value="1"/>
</dbReference>
<dbReference type="CDD" id="cd04487">
    <property type="entry name" value="RecJ_OBF2_like"/>
    <property type="match status" value="1"/>
</dbReference>
<evidence type="ECO:0000313" key="5">
    <source>
        <dbReference type="Proteomes" id="UP000029859"/>
    </source>
</evidence>
<dbReference type="Proteomes" id="UP000029859">
    <property type="component" value="Unassembled WGS sequence"/>
</dbReference>
<evidence type="ECO:0000259" key="2">
    <source>
        <dbReference type="PROSITE" id="PS50126"/>
    </source>
</evidence>
<dbReference type="GO" id="GO:0003676">
    <property type="term" value="F:nucleic acid binding"/>
    <property type="evidence" value="ECO:0007669"/>
    <property type="project" value="InterPro"/>
</dbReference>
<sequence>MREECTECGGKGYEVLSTEKCPECKGAGKSKSVNLMSLSQKDVNSFLKDGSVCPKCGGSGEIEVRKTCTACNGKGAFYKCDICGKSIDGPINGKEACSTCGKIDIVHVLDNSCNQDELEVGKMYRATVNNLANFGVFVDLNSNLRGLIHSSNLSTPLEAGATVVVEVKEVRRDGKMDLIPRQVKDFNIVEVEKEIPIRKSIELDKFIGKLIKVEGEVIQVKQTGGPTIFTISDEEGLISCAAFERAGERAYPEIDADMIITGTGEVTSRADRLQVEVKSMKRLTGAKEEAVKKRIDEVLDKRAEPSEIEFLVESEILEKLRPAMRQVTKEIKKAIMRSKPILLRHHADADGMTAAVAIERAILPMIREINGSDAEYHYYKRAPSKAPFYEMPDVTKDISYALEDAARHGQKLPLVVMVDNGSTEEDVPAMRQAQVYGIDMVVVDHHHPDEIVDQYLLGHVNPAHVGGDFGMTAGMLATEVARMINPDVTDEIKHLPAIAATGDRSEAGEAEAYKQLVADKYSQKDLKDIALALDFEAYWLKFSSGKGIVDDLMDLGDKTRHKKIVNLLCEQANAMIDEQLTACMPNVKSQDLPNGAVLNVLDVENYAHKFTFPAPGKTSGEVHDRMCQKLEGRPVITIGYGPDFAVIRSKGVLMNIPQMVRELHEEIVGAGVNGGGHLVVGSIKFVEGMRSEVLSKLVEKIGSVGVE</sequence>
<dbReference type="InterPro" id="IPR004365">
    <property type="entry name" value="NA-bd_OB_tRNA"/>
</dbReference>
<keyword evidence="5" id="KW-1185">Reference proteome</keyword>
<dbReference type="GO" id="GO:0004527">
    <property type="term" value="F:exonuclease activity"/>
    <property type="evidence" value="ECO:0007669"/>
    <property type="project" value="UniProtKB-KW"/>
</dbReference>
<name>A0A099T238_METMT</name>
<keyword evidence="1" id="KW-0862">Zinc</keyword>
<organism evidence="4 5">
    <name type="scientific">Methanococcoides methylutens</name>
    <dbReference type="NCBI Taxonomy" id="2226"/>
    <lineage>
        <taxon>Archaea</taxon>
        <taxon>Methanobacteriati</taxon>
        <taxon>Methanobacteriota</taxon>
        <taxon>Stenosarchaea group</taxon>
        <taxon>Methanomicrobia</taxon>
        <taxon>Methanosarcinales</taxon>
        <taxon>Methanosarcinaceae</taxon>
        <taxon>Methanococcoides</taxon>
    </lineage>
</organism>
<dbReference type="InterPro" id="IPR036410">
    <property type="entry name" value="HSP_DnaJ_Cys-rich_dom_sf"/>
</dbReference>
<dbReference type="SUPFAM" id="SSF50249">
    <property type="entry name" value="Nucleic acid-binding proteins"/>
    <property type="match status" value="1"/>
</dbReference>
<dbReference type="GO" id="GO:0008270">
    <property type="term" value="F:zinc ion binding"/>
    <property type="evidence" value="ECO:0007669"/>
    <property type="project" value="UniProtKB-KW"/>
</dbReference>
<dbReference type="InterPro" id="IPR003029">
    <property type="entry name" value="S1_domain"/>
</dbReference>
<gene>
    <name evidence="4" type="ORF">LI82_02735</name>
</gene>
<dbReference type="InterPro" id="IPR038763">
    <property type="entry name" value="DHH_sf"/>
</dbReference>
<dbReference type="EMBL" id="JRHO01000009">
    <property type="protein sequence ID" value="KGK98974.1"/>
    <property type="molecule type" value="Genomic_DNA"/>
</dbReference>
<dbReference type="Pfam" id="PF00575">
    <property type="entry name" value="S1"/>
    <property type="match status" value="1"/>
</dbReference>
<dbReference type="InterPro" id="IPR001667">
    <property type="entry name" value="DDH_dom"/>
</dbReference>
<evidence type="ECO:0000313" key="4">
    <source>
        <dbReference type="EMBL" id="KGK98974.1"/>
    </source>
</evidence>
<dbReference type="PANTHER" id="PTHR30255">
    <property type="entry name" value="SINGLE-STRANDED-DNA-SPECIFIC EXONUCLEASE RECJ"/>
    <property type="match status" value="1"/>
</dbReference>
<dbReference type="Gene3D" id="2.40.50.140">
    <property type="entry name" value="Nucleic acid-binding proteins"/>
    <property type="match status" value="1"/>
</dbReference>
<dbReference type="SUPFAM" id="SSF57938">
    <property type="entry name" value="DnaJ/Hsp40 cysteine-rich domain"/>
    <property type="match status" value="1"/>
</dbReference>
<dbReference type="CDD" id="cd10719">
    <property type="entry name" value="DnaJ_zf"/>
    <property type="match status" value="1"/>
</dbReference>
<dbReference type="PANTHER" id="PTHR30255:SF2">
    <property type="entry name" value="SINGLE-STRANDED-DNA-SPECIFIC EXONUCLEASE RECJ"/>
    <property type="match status" value="1"/>
</dbReference>
<dbReference type="PROSITE" id="PS51188">
    <property type="entry name" value="ZF_CR"/>
    <property type="match status" value="1"/>
</dbReference>
<dbReference type="OrthoDB" id="5596at2157"/>
<dbReference type="Pfam" id="PF01368">
    <property type="entry name" value="DHH"/>
    <property type="match status" value="1"/>
</dbReference>
<dbReference type="SMART" id="SM00316">
    <property type="entry name" value="S1"/>
    <property type="match status" value="1"/>
</dbReference>
<dbReference type="InterPro" id="IPR001305">
    <property type="entry name" value="HSP_DnaJ_Cys-rich_dom"/>
</dbReference>
<feature type="domain" description="S1 motif" evidence="2">
    <location>
        <begin position="121"/>
        <end position="181"/>
    </location>
</feature>
<evidence type="ECO:0000256" key="1">
    <source>
        <dbReference type="PROSITE-ProRule" id="PRU00546"/>
    </source>
</evidence>
<dbReference type="InterPro" id="IPR051673">
    <property type="entry name" value="SSDNA_exonuclease_RecJ"/>
</dbReference>
<evidence type="ECO:0000259" key="3">
    <source>
        <dbReference type="PROSITE" id="PS51188"/>
    </source>
</evidence>
<dbReference type="AlphaFoldDB" id="A0A099T238"/>
<reference evidence="4 5" key="1">
    <citation type="submission" date="2014-09" db="EMBL/GenBank/DDBJ databases">
        <title>Draft genome sequence of an obligately methylotrophic methanogen, Methanococcoides methylutens, isolated from marine sediment.</title>
        <authorList>
            <person name="Guan Y."/>
            <person name="Ngugi D.K."/>
            <person name="Blom J."/>
            <person name="Ali S."/>
            <person name="Ferry J.G."/>
            <person name="Stingl U."/>
        </authorList>
    </citation>
    <scope>NUCLEOTIDE SEQUENCE [LARGE SCALE GENOMIC DNA]</scope>
    <source>
        <strain evidence="4 5">DSM 2657</strain>
    </source>
</reference>
<feature type="zinc finger region" description="CR-type" evidence="1">
    <location>
        <begin position="1"/>
        <end position="80"/>
    </location>
</feature>
<keyword evidence="1" id="KW-0863">Zinc-finger</keyword>
<dbReference type="Pfam" id="PF01336">
    <property type="entry name" value="tRNA_anti-codon"/>
    <property type="match status" value="1"/>
</dbReference>
<dbReference type="GO" id="GO:0031072">
    <property type="term" value="F:heat shock protein binding"/>
    <property type="evidence" value="ECO:0007669"/>
    <property type="project" value="InterPro"/>
</dbReference>
<dbReference type="PROSITE" id="PS50126">
    <property type="entry name" value="S1"/>
    <property type="match status" value="1"/>
</dbReference>